<proteinExistence type="predicted"/>
<organism evidence="1">
    <name type="scientific">Octopus bimaculoides</name>
    <name type="common">California two-spotted octopus</name>
    <dbReference type="NCBI Taxonomy" id="37653"/>
    <lineage>
        <taxon>Eukaryota</taxon>
        <taxon>Metazoa</taxon>
        <taxon>Spiralia</taxon>
        <taxon>Lophotrochozoa</taxon>
        <taxon>Mollusca</taxon>
        <taxon>Cephalopoda</taxon>
        <taxon>Coleoidea</taxon>
        <taxon>Octopodiformes</taxon>
        <taxon>Octopoda</taxon>
        <taxon>Incirrata</taxon>
        <taxon>Octopodidae</taxon>
        <taxon>Octopus</taxon>
    </lineage>
</organism>
<reference evidence="1" key="1">
    <citation type="submission" date="2015-07" db="EMBL/GenBank/DDBJ databases">
        <title>MeaNS - Measles Nucleotide Surveillance Program.</title>
        <authorList>
            <person name="Tran T."/>
            <person name="Druce J."/>
        </authorList>
    </citation>
    <scope>NUCLEOTIDE SEQUENCE</scope>
    <source>
        <strain evidence="1">UCB-OBI-ISO-001</strain>
        <tissue evidence="1">Gonad</tissue>
    </source>
</reference>
<dbReference type="EMBL" id="KQ428615">
    <property type="protein sequence ID" value="KOF66039.1"/>
    <property type="molecule type" value="Genomic_DNA"/>
</dbReference>
<dbReference type="AlphaFoldDB" id="A0A0L8FMX8"/>
<name>A0A0L8FMX8_OCTBM</name>
<accession>A0A0L8FMX8</accession>
<evidence type="ECO:0000313" key="1">
    <source>
        <dbReference type="EMBL" id="KOF66039.1"/>
    </source>
</evidence>
<gene>
    <name evidence="1" type="ORF">OCBIM_22013709mg</name>
</gene>
<protein>
    <submittedName>
        <fullName evidence="1">Uncharacterized protein</fullName>
    </submittedName>
</protein>
<sequence>MTKVGTNVTIPCGANTSRRHCLAIDVEMQKCSPFTGVWQESDMSQCYTSGDITEKPNEPTRWTNSFLLHLTYNSTFKNIKEDIKTAENVSRALEYELSNLRGTCEVEYCG</sequence>